<keyword evidence="1" id="KW-0812">Transmembrane</keyword>
<feature type="non-terminal residue" evidence="2">
    <location>
        <position position="141"/>
    </location>
</feature>
<accession>A0AA39KQ85</accession>
<comment type="caution">
    <text evidence="2">The sequence shown here is derived from an EMBL/GenBank/DDBJ whole genome shotgun (WGS) entry which is preliminary data.</text>
</comment>
<keyword evidence="3" id="KW-1185">Reference proteome</keyword>
<evidence type="ECO:0000256" key="1">
    <source>
        <dbReference type="SAM" id="Phobius"/>
    </source>
</evidence>
<keyword evidence="1" id="KW-1133">Transmembrane helix</keyword>
<evidence type="ECO:0000313" key="2">
    <source>
        <dbReference type="EMBL" id="KAK0169556.1"/>
    </source>
</evidence>
<keyword evidence="1" id="KW-0472">Membrane</keyword>
<organism evidence="2 3">
    <name type="scientific">Microctonus aethiopoides</name>
    <dbReference type="NCBI Taxonomy" id="144406"/>
    <lineage>
        <taxon>Eukaryota</taxon>
        <taxon>Metazoa</taxon>
        <taxon>Ecdysozoa</taxon>
        <taxon>Arthropoda</taxon>
        <taxon>Hexapoda</taxon>
        <taxon>Insecta</taxon>
        <taxon>Pterygota</taxon>
        <taxon>Neoptera</taxon>
        <taxon>Endopterygota</taxon>
        <taxon>Hymenoptera</taxon>
        <taxon>Apocrita</taxon>
        <taxon>Ichneumonoidea</taxon>
        <taxon>Braconidae</taxon>
        <taxon>Euphorinae</taxon>
        <taxon>Microctonus</taxon>
    </lineage>
</organism>
<name>A0AA39KQ85_9HYME</name>
<dbReference type="AlphaFoldDB" id="A0AA39KQ85"/>
<evidence type="ECO:0000313" key="3">
    <source>
        <dbReference type="Proteomes" id="UP001168990"/>
    </source>
</evidence>
<reference evidence="2" key="1">
    <citation type="journal article" date="2023" name="bioRxiv">
        <title>Scaffold-level genome assemblies of two parasitoid biocontrol wasps reveal the parthenogenesis mechanism and an associated novel virus.</title>
        <authorList>
            <person name="Inwood S."/>
            <person name="Skelly J."/>
            <person name="Guhlin J."/>
            <person name="Harrop T."/>
            <person name="Goldson S."/>
            <person name="Dearden P."/>
        </authorList>
    </citation>
    <scope>NUCLEOTIDE SEQUENCE</scope>
    <source>
        <strain evidence="2">Irish</strain>
        <tissue evidence="2">Whole body</tissue>
    </source>
</reference>
<proteinExistence type="predicted"/>
<feature type="transmembrane region" description="Helical" evidence="1">
    <location>
        <begin position="27"/>
        <end position="47"/>
    </location>
</feature>
<reference evidence="2" key="2">
    <citation type="submission" date="2023-03" db="EMBL/GenBank/DDBJ databases">
        <authorList>
            <person name="Inwood S.N."/>
            <person name="Skelly J.G."/>
            <person name="Guhlin J."/>
            <person name="Harrop T.W.R."/>
            <person name="Goldson S.G."/>
            <person name="Dearden P.K."/>
        </authorList>
    </citation>
    <scope>NUCLEOTIDE SEQUENCE</scope>
    <source>
        <strain evidence="2">Irish</strain>
        <tissue evidence="2">Whole body</tissue>
    </source>
</reference>
<feature type="transmembrane region" description="Helical" evidence="1">
    <location>
        <begin position="74"/>
        <end position="98"/>
    </location>
</feature>
<dbReference type="EMBL" id="JAQQBS010000148">
    <property type="protein sequence ID" value="KAK0169556.1"/>
    <property type="molecule type" value="Genomic_DNA"/>
</dbReference>
<gene>
    <name evidence="2" type="ORF">PV328_011892</name>
</gene>
<protein>
    <submittedName>
        <fullName evidence="2">Uncharacterized protein</fullName>
    </submittedName>
</protein>
<sequence length="141" mass="16314">TTNLYLKIFNTSVEIPSPKMKLWTKKLVILEITGIFLIIVGIVVGFFGNPVYNFFNNIINNEKTEINEKSKMTLFYIGVCIIIIGVMIFIITMIELFIRRRSQKFEILSDNDGDLNINKQSSIMSDVMLISNGHYWNDRLI</sequence>
<dbReference type="Proteomes" id="UP001168990">
    <property type="component" value="Unassembled WGS sequence"/>
</dbReference>